<gene>
    <name evidence="1" type="ORF">DI533_09240</name>
</gene>
<dbReference type="AlphaFoldDB" id="A0A2W5SCK3"/>
<name>A0A2W5SCK3_CERSP</name>
<sequence>MRIRILFGVVLVLSVAWSVYWFVGSSAMERGANQWFADQAAAGLVAEHGDLSVAGYPSRFDLTVNDLYLADPLTGYAWTAPFVQILTLSYKPWHLIAALPNDQSFQTPLQKLTLASAKLQASLVVQPSNKLALDRTRIVGDSLTLSSDLGWSIGAKTLRFATDSLTPDALQHEVGLELLQITPDAALSALLPELPTEIERARLDAKLTLTAPPDQQANETRPQVQTIEVKDLALVWGPIQLSGKGTVTADAMGQAEGRVDLRLTNWRKALPLAVATGLMRPEVQQTWENMLAALASESGNPDDLDMPLSFQRGRMMLGPLPLGSAPVLIAQRQ</sequence>
<protein>
    <submittedName>
        <fullName evidence="1">High-affinity K+ transporter ATPase chain B</fullName>
    </submittedName>
</protein>
<evidence type="ECO:0000313" key="1">
    <source>
        <dbReference type="EMBL" id="PZR00702.1"/>
    </source>
</evidence>
<comment type="caution">
    <text evidence="1">The sequence shown here is derived from an EMBL/GenBank/DDBJ whole genome shotgun (WGS) entry which is preliminary data.</text>
</comment>
<dbReference type="InterPro" id="IPR018666">
    <property type="entry name" value="DUF2125"/>
</dbReference>
<reference evidence="1 2" key="1">
    <citation type="submission" date="2017-08" db="EMBL/GenBank/DDBJ databases">
        <title>Infants hospitalized years apart are colonized by the same room-sourced microbial strains.</title>
        <authorList>
            <person name="Brooks B."/>
            <person name="Olm M.R."/>
            <person name="Firek B.A."/>
            <person name="Baker R."/>
            <person name="Thomas B.C."/>
            <person name="Morowitz M.J."/>
            <person name="Banfield J.F."/>
        </authorList>
    </citation>
    <scope>NUCLEOTIDE SEQUENCE [LARGE SCALE GENOMIC DNA]</scope>
    <source>
        <strain evidence="1">S2_003_000_R2_11</strain>
    </source>
</reference>
<dbReference type="EMBL" id="QFQS01000001">
    <property type="protein sequence ID" value="PZR00702.1"/>
    <property type="molecule type" value="Genomic_DNA"/>
</dbReference>
<dbReference type="Pfam" id="PF09898">
    <property type="entry name" value="DUF2125"/>
    <property type="match status" value="1"/>
</dbReference>
<evidence type="ECO:0000313" key="2">
    <source>
        <dbReference type="Proteomes" id="UP000248975"/>
    </source>
</evidence>
<dbReference type="Proteomes" id="UP000248975">
    <property type="component" value="Unassembled WGS sequence"/>
</dbReference>
<organism evidence="1 2">
    <name type="scientific">Cereibacter sphaeroides</name>
    <name type="common">Rhodobacter sphaeroides</name>
    <dbReference type="NCBI Taxonomy" id="1063"/>
    <lineage>
        <taxon>Bacteria</taxon>
        <taxon>Pseudomonadati</taxon>
        <taxon>Pseudomonadota</taxon>
        <taxon>Alphaproteobacteria</taxon>
        <taxon>Rhodobacterales</taxon>
        <taxon>Paracoccaceae</taxon>
        <taxon>Cereibacter</taxon>
    </lineage>
</organism>
<accession>A0A2W5SCK3</accession>
<proteinExistence type="predicted"/>